<feature type="transmembrane region" description="Helical" evidence="2">
    <location>
        <begin position="397"/>
        <end position="416"/>
    </location>
</feature>
<dbReference type="AlphaFoldDB" id="A0AAD6S900"/>
<keyword evidence="5" id="KW-0675">Receptor</keyword>
<feature type="transmembrane region" description="Helical" evidence="2">
    <location>
        <begin position="366"/>
        <end position="385"/>
    </location>
</feature>
<dbReference type="InterPro" id="IPR056337">
    <property type="entry name" value="LHD_YVC1"/>
</dbReference>
<evidence type="ECO:0000313" key="5">
    <source>
        <dbReference type="EMBL" id="KAJ7022608.1"/>
    </source>
</evidence>
<feature type="region of interest" description="Disordered" evidence="1">
    <location>
        <begin position="609"/>
        <end position="646"/>
    </location>
</feature>
<dbReference type="Proteomes" id="UP001218188">
    <property type="component" value="Unassembled WGS sequence"/>
</dbReference>
<dbReference type="PANTHER" id="PTHR35859:SF6">
    <property type="entry name" value="ION TRANSPORT DOMAIN-CONTAINING PROTEIN"/>
    <property type="match status" value="1"/>
</dbReference>
<evidence type="ECO:0000256" key="1">
    <source>
        <dbReference type="SAM" id="MobiDB-lite"/>
    </source>
</evidence>
<feature type="transmembrane region" description="Helical" evidence="2">
    <location>
        <begin position="422"/>
        <end position="447"/>
    </location>
</feature>
<accession>A0AAD6S900</accession>
<keyword evidence="2" id="KW-1133">Transmembrane helix</keyword>
<evidence type="ECO:0000256" key="2">
    <source>
        <dbReference type="SAM" id="Phobius"/>
    </source>
</evidence>
<protein>
    <submittedName>
        <fullName evidence="5">Receptor-activated Ca2+-permeable cation channel</fullName>
    </submittedName>
</protein>
<feature type="domain" description="YVC1 N-terminal linker helical" evidence="3">
    <location>
        <begin position="30"/>
        <end position="202"/>
    </location>
</feature>
<feature type="transmembrane region" description="Helical" evidence="2">
    <location>
        <begin position="326"/>
        <end position="346"/>
    </location>
</feature>
<feature type="transmembrane region" description="Helical" evidence="2">
    <location>
        <begin position="290"/>
        <end position="314"/>
    </location>
</feature>
<gene>
    <name evidence="5" type="ORF">C8F04DRAFT_1137497</name>
</gene>
<feature type="domain" description="Calcium channel YVC1-like C-terminal transmembrane" evidence="4">
    <location>
        <begin position="243"/>
        <end position="531"/>
    </location>
</feature>
<dbReference type="Pfam" id="PF23190">
    <property type="entry name" value="LHD_TRPY1"/>
    <property type="match status" value="1"/>
</dbReference>
<feature type="transmembrane region" description="Helical" evidence="2">
    <location>
        <begin position="509"/>
        <end position="528"/>
    </location>
</feature>
<sequence>MADHDSEEQTAALLAPSPEFLARIAVFPLFHPIQKDVIKTIDSALTWDQLTASDINFSIVRPIVLKYAKLKNMAVVYACLVNRAYFLKESEEDLAYAGVMLSRATLCEILAMKLLSHFASNHITLVAVLTTSWSPLAGATPEVVQEVKQVLGSNANVNDPQSALEMAISTEAKRFISSPVSQSVVNDIYSGRIVFSTATTRSMLADNYKPKAITLYDSRDAPFLDHYRLRVPRYGAILEFLNFACLLVTFVLCLSNQDHAKLTFWEVVFIVFAAAFTLEEYTAATEHGWIIYIANMWNVFDTSFVLVFLCYVGLRIKGLSYGDLEASNLAFDLLSCGACILFPRLAFFAVSNNVVVLSLREMIRQFVYFILLAAICFSGLLFTLWKLGGGHWTFKKIAWLMVQIWFGNTYLSFAQAESFHPVFGPILMTTFAALSNTLLLTILISILSNTVARIDANATQEHLFQFAISTIEGVKADALFSYQPPFNLLALAVLKPTSYIVTPRTLHSLNVLLIKITSFPILIVIGIYERYFATGQSLRESSRDAAHNFFNSLPRHIKNMPLVEALVGSASSDLYDAIFEIDAMGPALFDDSDEEEDFPRLRSVASHDTITSAERVRRRPSHVSLPGRSPLRPERSPHGSPRLRPLSGVIGLDLGVSSAEVSSGGRSPLAKFFSHVDPPSPSPGHTEASLRRVEALLEDLRDLPVHRLKDEMRELQERQARIEQLLLTLTRGMRSSDTGSKHT</sequence>
<evidence type="ECO:0000313" key="6">
    <source>
        <dbReference type="Proteomes" id="UP001218188"/>
    </source>
</evidence>
<evidence type="ECO:0000259" key="4">
    <source>
        <dbReference type="Pfam" id="PF23317"/>
    </source>
</evidence>
<dbReference type="Pfam" id="PF23317">
    <property type="entry name" value="YVC1_C"/>
    <property type="match status" value="1"/>
</dbReference>
<feature type="transmembrane region" description="Helical" evidence="2">
    <location>
        <begin position="262"/>
        <end position="278"/>
    </location>
</feature>
<dbReference type="PANTHER" id="PTHR35859">
    <property type="entry name" value="NONSELECTIVE CATION CHANNEL PROTEIN"/>
    <property type="match status" value="1"/>
</dbReference>
<comment type="caution">
    <text evidence="5">The sequence shown here is derived from an EMBL/GenBank/DDBJ whole genome shotgun (WGS) entry which is preliminary data.</text>
</comment>
<proteinExistence type="predicted"/>
<dbReference type="InterPro" id="IPR052971">
    <property type="entry name" value="TRP_calcium_channel"/>
</dbReference>
<keyword evidence="2" id="KW-0812">Transmembrane</keyword>
<evidence type="ECO:0000259" key="3">
    <source>
        <dbReference type="Pfam" id="PF23190"/>
    </source>
</evidence>
<feature type="transmembrane region" description="Helical" evidence="2">
    <location>
        <begin position="234"/>
        <end position="255"/>
    </location>
</feature>
<organism evidence="5 6">
    <name type="scientific">Mycena alexandri</name>
    <dbReference type="NCBI Taxonomy" id="1745969"/>
    <lineage>
        <taxon>Eukaryota</taxon>
        <taxon>Fungi</taxon>
        <taxon>Dikarya</taxon>
        <taxon>Basidiomycota</taxon>
        <taxon>Agaricomycotina</taxon>
        <taxon>Agaricomycetes</taxon>
        <taxon>Agaricomycetidae</taxon>
        <taxon>Agaricales</taxon>
        <taxon>Marasmiineae</taxon>
        <taxon>Mycenaceae</taxon>
        <taxon>Mycena</taxon>
    </lineage>
</organism>
<dbReference type="InterPro" id="IPR056336">
    <property type="entry name" value="YVC1_C"/>
</dbReference>
<name>A0AAD6S900_9AGAR</name>
<keyword evidence="2" id="KW-0472">Membrane</keyword>
<keyword evidence="6" id="KW-1185">Reference proteome</keyword>
<dbReference type="EMBL" id="JARJCM010000206">
    <property type="protein sequence ID" value="KAJ7022608.1"/>
    <property type="molecule type" value="Genomic_DNA"/>
</dbReference>
<reference evidence="5" key="1">
    <citation type="submission" date="2023-03" db="EMBL/GenBank/DDBJ databases">
        <title>Massive genome expansion in bonnet fungi (Mycena s.s.) driven by repeated elements and novel gene families across ecological guilds.</title>
        <authorList>
            <consortium name="Lawrence Berkeley National Laboratory"/>
            <person name="Harder C.B."/>
            <person name="Miyauchi S."/>
            <person name="Viragh M."/>
            <person name="Kuo A."/>
            <person name="Thoen E."/>
            <person name="Andreopoulos B."/>
            <person name="Lu D."/>
            <person name="Skrede I."/>
            <person name="Drula E."/>
            <person name="Henrissat B."/>
            <person name="Morin E."/>
            <person name="Kohler A."/>
            <person name="Barry K."/>
            <person name="LaButti K."/>
            <person name="Morin E."/>
            <person name="Salamov A."/>
            <person name="Lipzen A."/>
            <person name="Mereny Z."/>
            <person name="Hegedus B."/>
            <person name="Baldrian P."/>
            <person name="Stursova M."/>
            <person name="Weitz H."/>
            <person name="Taylor A."/>
            <person name="Grigoriev I.V."/>
            <person name="Nagy L.G."/>
            <person name="Martin F."/>
            <person name="Kauserud H."/>
        </authorList>
    </citation>
    <scope>NUCLEOTIDE SEQUENCE</scope>
    <source>
        <strain evidence="5">CBHHK200</strain>
    </source>
</reference>